<sequence>MIDDDYAYNNPILIIGINGIEPYTEPAVANAVYQPSGPIVLPGIPRAVKQVHIGDLRCKKYYDALVSFTGNGGGNDMVFTRADGFLKVADGQVQADAYKTQQREVNRWHIRNKNSVL</sequence>
<protein>
    <submittedName>
        <fullName evidence="1">Uncharacterized protein</fullName>
    </submittedName>
</protein>
<dbReference type="Proteomes" id="UP001250698">
    <property type="component" value="Unassembled WGS sequence"/>
</dbReference>
<evidence type="ECO:0000313" key="1">
    <source>
        <dbReference type="EMBL" id="MDU0372139.1"/>
    </source>
</evidence>
<accession>A0ABU3TL99</accession>
<gene>
    <name evidence="1" type="ORF">ROI90_17160</name>
</gene>
<keyword evidence="2" id="KW-1185">Reference proteome</keyword>
<comment type="caution">
    <text evidence="1">The sequence shown here is derived from an EMBL/GenBank/DDBJ whole genome shotgun (WGS) entry which is preliminary data.</text>
</comment>
<organism evidence="1 2">
    <name type="scientific">Hymenobacter endophyticus</name>
    <dbReference type="NCBI Taxonomy" id="3076335"/>
    <lineage>
        <taxon>Bacteria</taxon>
        <taxon>Pseudomonadati</taxon>
        <taxon>Bacteroidota</taxon>
        <taxon>Cytophagia</taxon>
        <taxon>Cytophagales</taxon>
        <taxon>Hymenobacteraceae</taxon>
        <taxon>Hymenobacter</taxon>
    </lineage>
</organism>
<name>A0ABU3TL99_9BACT</name>
<dbReference type="RefSeq" id="WP_315999589.1">
    <property type="nucleotide sequence ID" value="NZ_JAWDJT010000013.1"/>
</dbReference>
<dbReference type="EMBL" id="JAWDJT010000013">
    <property type="protein sequence ID" value="MDU0372139.1"/>
    <property type="molecule type" value="Genomic_DNA"/>
</dbReference>
<reference evidence="1 2" key="1">
    <citation type="submission" date="2023-10" db="EMBL/GenBank/DDBJ databases">
        <title>Hymenobacter endophyticus sp. nov., an isolate from the leaf tissues of wheat.</title>
        <authorList>
            <person name="Dai Y."/>
        </authorList>
    </citation>
    <scope>NUCLEOTIDE SEQUENCE [LARGE SCALE GENOMIC DNA]</scope>
    <source>
        <strain evidence="1 2">ZK17L-C2</strain>
    </source>
</reference>
<proteinExistence type="predicted"/>
<evidence type="ECO:0000313" key="2">
    <source>
        <dbReference type="Proteomes" id="UP001250698"/>
    </source>
</evidence>